<feature type="domain" description="Response regulatory" evidence="8">
    <location>
        <begin position="695"/>
        <end position="811"/>
    </location>
</feature>
<dbReference type="PROSITE" id="PS50110">
    <property type="entry name" value="RESPONSE_REGULATORY"/>
    <property type="match status" value="1"/>
</dbReference>
<feature type="modified residue" description="4-aspartylphosphate" evidence="6">
    <location>
        <position position="746"/>
    </location>
</feature>
<feature type="domain" description="PAS" evidence="9">
    <location>
        <begin position="145"/>
        <end position="211"/>
    </location>
</feature>
<keyword evidence="4" id="KW-0808">Transferase</keyword>
<dbReference type="InterPro" id="IPR004358">
    <property type="entry name" value="Sig_transdc_His_kin-like_C"/>
</dbReference>
<dbReference type="SUPFAM" id="SSF52172">
    <property type="entry name" value="CheY-like"/>
    <property type="match status" value="1"/>
</dbReference>
<evidence type="ECO:0000259" key="9">
    <source>
        <dbReference type="PROSITE" id="PS50112"/>
    </source>
</evidence>
<dbReference type="SMART" id="SM00388">
    <property type="entry name" value="HisKA"/>
    <property type="match status" value="1"/>
</dbReference>
<dbReference type="Pfam" id="PF00512">
    <property type="entry name" value="HisKA"/>
    <property type="match status" value="1"/>
</dbReference>
<dbReference type="SMART" id="SM00448">
    <property type="entry name" value="REC"/>
    <property type="match status" value="1"/>
</dbReference>
<dbReference type="PANTHER" id="PTHR43065:SF42">
    <property type="entry name" value="TWO-COMPONENT SENSOR PPRA"/>
    <property type="match status" value="1"/>
</dbReference>
<evidence type="ECO:0000256" key="3">
    <source>
        <dbReference type="ARBA" id="ARBA00022553"/>
    </source>
</evidence>
<dbReference type="Proteomes" id="UP000738431">
    <property type="component" value="Chromosome"/>
</dbReference>
<dbReference type="SUPFAM" id="SSF55874">
    <property type="entry name" value="ATPase domain of HSP90 chaperone/DNA topoisomerase II/histidine kinase"/>
    <property type="match status" value="1"/>
</dbReference>
<dbReference type="SMART" id="SM00387">
    <property type="entry name" value="HATPase_c"/>
    <property type="match status" value="1"/>
</dbReference>
<dbReference type="InterPro" id="IPR001610">
    <property type="entry name" value="PAC"/>
</dbReference>
<dbReference type="InterPro" id="IPR029016">
    <property type="entry name" value="GAF-like_dom_sf"/>
</dbReference>
<dbReference type="InterPro" id="IPR005467">
    <property type="entry name" value="His_kinase_dom"/>
</dbReference>
<dbReference type="InterPro" id="IPR003018">
    <property type="entry name" value="GAF"/>
</dbReference>
<evidence type="ECO:0000256" key="6">
    <source>
        <dbReference type="PROSITE-ProRule" id="PRU00169"/>
    </source>
</evidence>
<proteinExistence type="predicted"/>
<dbReference type="SUPFAM" id="SSF55781">
    <property type="entry name" value="GAF domain-like"/>
    <property type="match status" value="1"/>
</dbReference>
<dbReference type="InterPro" id="IPR011006">
    <property type="entry name" value="CheY-like_superfamily"/>
</dbReference>
<dbReference type="EMBL" id="CP139781">
    <property type="protein sequence ID" value="WRQ87613.1"/>
    <property type="molecule type" value="Genomic_DNA"/>
</dbReference>
<reference evidence="11 12" key="1">
    <citation type="submission" date="2023-12" db="EMBL/GenBank/DDBJ databases">
        <title>Description of an unclassified Opitutus bacterium of Verrucomicrobiota.</title>
        <authorList>
            <person name="Zhang D.-F."/>
        </authorList>
    </citation>
    <scope>NUCLEOTIDE SEQUENCE [LARGE SCALE GENOMIC DNA]</scope>
    <source>
        <strain evidence="11 12">WL0086</strain>
    </source>
</reference>
<dbReference type="PROSITE" id="PS50109">
    <property type="entry name" value="HIS_KIN"/>
    <property type="match status" value="1"/>
</dbReference>
<dbReference type="Pfam" id="PF00072">
    <property type="entry name" value="Response_reg"/>
    <property type="match status" value="1"/>
</dbReference>
<evidence type="ECO:0000259" key="10">
    <source>
        <dbReference type="PROSITE" id="PS50113"/>
    </source>
</evidence>
<dbReference type="Pfam" id="PF02518">
    <property type="entry name" value="HATPase_c"/>
    <property type="match status" value="1"/>
</dbReference>
<evidence type="ECO:0000313" key="12">
    <source>
        <dbReference type="Proteomes" id="UP000738431"/>
    </source>
</evidence>
<dbReference type="Gene3D" id="3.40.50.2300">
    <property type="match status" value="1"/>
</dbReference>
<dbReference type="PROSITE" id="PS50113">
    <property type="entry name" value="PAC"/>
    <property type="match status" value="1"/>
</dbReference>
<protein>
    <recommendedName>
        <fullName evidence="2">histidine kinase</fullName>
        <ecNumber evidence="2">2.7.13.3</ecNumber>
    </recommendedName>
</protein>
<feature type="domain" description="PAS" evidence="9">
    <location>
        <begin position="17"/>
        <end position="88"/>
    </location>
</feature>
<dbReference type="CDD" id="cd00156">
    <property type="entry name" value="REC"/>
    <property type="match status" value="1"/>
</dbReference>
<evidence type="ECO:0000256" key="4">
    <source>
        <dbReference type="ARBA" id="ARBA00022679"/>
    </source>
</evidence>
<feature type="domain" description="Histidine kinase" evidence="7">
    <location>
        <begin position="451"/>
        <end position="675"/>
    </location>
</feature>
<dbReference type="InterPro" id="IPR000014">
    <property type="entry name" value="PAS"/>
</dbReference>
<dbReference type="NCBIfam" id="TIGR00229">
    <property type="entry name" value="sensory_box"/>
    <property type="match status" value="1"/>
</dbReference>
<accession>A0ABZ1C7B1</accession>
<dbReference type="SUPFAM" id="SSF47384">
    <property type="entry name" value="Homodimeric domain of signal transducing histidine kinase"/>
    <property type="match status" value="1"/>
</dbReference>
<keyword evidence="5" id="KW-0418">Kinase</keyword>
<dbReference type="SMART" id="SM00091">
    <property type="entry name" value="PAS"/>
    <property type="match status" value="2"/>
</dbReference>
<dbReference type="InterPro" id="IPR003594">
    <property type="entry name" value="HATPase_dom"/>
</dbReference>
<dbReference type="InterPro" id="IPR001789">
    <property type="entry name" value="Sig_transdc_resp-reg_receiver"/>
</dbReference>
<evidence type="ECO:0000313" key="11">
    <source>
        <dbReference type="EMBL" id="WRQ87613.1"/>
    </source>
</evidence>
<evidence type="ECO:0000256" key="5">
    <source>
        <dbReference type="ARBA" id="ARBA00022777"/>
    </source>
</evidence>
<name>A0ABZ1C7B1_9BACT</name>
<keyword evidence="3 6" id="KW-0597">Phosphoprotein</keyword>
<dbReference type="InterPro" id="IPR000700">
    <property type="entry name" value="PAS-assoc_C"/>
</dbReference>
<dbReference type="InterPro" id="IPR003661">
    <property type="entry name" value="HisK_dim/P_dom"/>
</dbReference>
<evidence type="ECO:0000256" key="1">
    <source>
        <dbReference type="ARBA" id="ARBA00000085"/>
    </source>
</evidence>
<dbReference type="Gene3D" id="3.30.450.20">
    <property type="entry name" value="PAS domain"/>
    <property type="match status" value="2"/>
</dbReference>
<dbReference type="CDD" id="cd00130">
    <property type="entry name" value="PAS"/>
    <property type="match status" value="2"/>
</dbReference>
<feature type="domain" description="PAC" evidence="10">
    <location>
        <begin position="212"/>
        <end position="266"/>
    </location>
</feature>
<dbReference type="Gene3D" id="3.30.450.40">
    <property type="match status" value="1"/>
</dbReference>
<evidence type="ECO:0000259" key="8">
    <source>
        <dbReference type="PROSITE" id="PS50110"/>
    </source>
</evidence>
<dbReference type="EC" id="2.7.13.3" evidence="2"/>
<dbReference type="PROSITE" id="PS50112">
    <property type="entry name" value="PAS"/>
    <property type="match status" value="2"/>
</dbReference>
<keyword evidence="12" id="KW-1185">Reference proteome</keyword>
<evidence type="ECO:0000256" key="2">
    <source>
        <dbReference type="ARBA" id="ARBA00012438"/>
    </source>
</evidence>
<dbReference type="InterPro" id="IPR036890">
    <property type="entry name" value="HATPase_C_sf"/>
</dbReference>
<dbReference type="Gene3D" id="3.30.565.10">
    <property type="entry name" value="Histidine kinase-like ATPase, C-terminal domain"/>
    <property type="match status" value="1"/>
</dbReference>
<gene>
    <name evidence="11" type="ORF">K1X11_022590</name>
</gene>
<dbReference type="RefSeq" id="WP_221030227.1">
    <property type="nucleotide sequence ID" value="NZ_CP139781.1"/>
</dbReference>
<dbReference type="Gene3D" id="1.10.287.130">
    <property type="match status" value="1"/>
</dbReference>
<dbReference type="InterPro" id="IPR036097">
    <property type="entry name" value="HisK_dim/P_sf"/>
</dbReference>
<organism evidence="11 12">
    <name type="scientific">Actomonas aquatica</name>
    <dbReference type="NCBI Taxonomy" id="2866162"/>
    <lineage>
        <taxon>Bacteria</taxon>
        <taxon>Pseudomonadati</taxon>
        <taxon>Verrucomicrobiota</taxon>
        <taxon>Opitutia</taxon>
        <taxon>Opitutales</taxon>
        <taxon>Opitutaceae</taxon>
        <taxon>Actomonas</taxon>
    </lineage>
</organism>
<dbReference type="SMART" id="SM00086">
    <property type="entry name" value="PAC"/>
    <property type="match status" value="2"/>
</dbReference>
<evidence type="ECO:0000259" key="7">
    <source>
        <dbReference type="PROSITE" id="PS50109"/>
    </source>
</evidence>
<dbReference type="SUPFAM" id="SSF55785">
    <property type="entry name" value="PYP-like sensor domain (PAS domain)"/>
    <property type="match status" value="2"/>
</dbReference>
<sequence>MERLLAEARERLTATMPPKTVQRILEVSGDVPFVVMDPSGTILTTNAAFLAIYQMTASEMVGASLERFRSDYQSTLVYEHLQDVLSRGEGWWGELCHCTPTESLRWVEAFIVAVSVDEIDYHVGLCRDNTDSHRTDSPMQLHDLVLEQMAESVIICDASTEDTPIIYVNQAWIRMTGYSLEESIGRNARFLQGPDTDEAVVEQIRQHLGDGRLFHGELLNYRKDGTPFWNELELRPVRGQDGKLTHFVGTCTDVTERRHFRAQSDFEESVLKNLARGQRLDDVLTMIVTTLEREFPALKFGFYLVETEEKVLSARTAPTTPPQVFGQWDGVTVDAQNGFCAAAAAMGRLTVEPDFSRLPDSEFKREALDRGFLGGWAVPVSSGAEAPIGTMMVLSGSPRHPTEGERSFCQVAAGLAAIAIERWLDDELRAHLERQLRRAQKMEAVGTLAGGIAHDFNNILTGIFGFVQLARDDLPAEHSVHQWLEEVMAAAMRARDVVRQILTFSRQQEQEVGPCDIERVTSEAIKLISSMLPSTIEVQMVPAANLPVVQADPVQVHQAMVNLCTNAWHAMPEGAGKITVSLVDLTLPTDGLTTPTEIPEGRYICIAVKDNGEGMSAIMLDRIFEPFFTTKPTGKGSGLGLAVVHGIMQAQNGGVLVESEEGKGSTFYLAFPVEEAEVKEPPPPKPHIVKGDGQSLLLVDDEKPIVGWLRALLKRSGYAVTGYEQPVDALAAFEADPQGFDLVLTDLTMPGLTGIDLARKIRKIRDDVPVVLMSGYDDISAPDLLHESGICEVLRKPLMAETLTTALARVLSQS</sequence>
<dbReference type="InterPro" id="IPR035965">
    <property type="entry name" value="PAS-like_dom_sf"/>
</dbReference>
<dbReference type="CDD" id="cd00082">
    <property type="entry name" value="HisKA"/>
    <property type="match status" value="1"/>
</dbReference>
<dbReference type="PANTHER" id="PTHR43065">
    <property type="entry name" value="SENSOR HISTIDINE KINASE"/>
    <property type="match status" value="1"/>
</dbReference>
<dbReference type="Pfam" id="PF13185">
    <property type="entry name" value="GAF_2"/>
    <property type="match status" value="1"/>
</dbReference>
<dbReference type="Pfam" id="PF13426">
    <property type="entry name" value="PAS_9"/>
    <property type="match status" value="2"/>
</dbReference>
<dbReference type="PRINTS" id="PR00344">
    <property type="entry name" value="BCTRLSENSOR"/>
</dbReference>
<comment type="catalytic activity">
    <reaction evidence="1">
        <text>ATP + protein L-histidine = ADP + protein N-phospho-L-histidine.</text>
        <dbReference type="EC" id="2.7.13.3"/>
    </reaction>
</comment>